<dbReference type="EMBL" id="KZ308865">
    <property type="protein sequence ID" value="KAG8235012.1"/>
    <property type="molecule type" value="Genomic_DNA"/>
</dbReference>
<comment type="caution">
    <text evidence="2">The sequence shown here is derived from an EMBL/GenBank/DDBJ whole genome shotgun (WGS) entry which is preliminary data.</text>
</comment>
<name>A0A8K0P6L3_LADFU</name>
<sequence length="54" mass="6317">MLLNYELSFKYSSKKEILCQVAHYLWRNLLKEALCSGSISLIIMLFLGLLIFTF</sequence>
<keyword evidence="3" id="KW-1185">Reference proteome</keyword>
<keyword evidence="1" id="KW-0472">Membrane</keyword>
<dbReference type="AlphaFoldDB" id="A0A8K0P6L3"/>
<evidence type="ECO:0000313" key="3">
    <source>
        <dbReference type="Proteomes" id="UP000792457"/>
    </source>
</evidence>
<organism evidence="2 3">
    <name type="scientific">Ladona fulva</name>
    <name type="common">Scarce chaser dragonfly</name>
    <name type="synonym">Libellula fulva</name>
    <dbReference type="NCBI Taxonomy" id="123851"/>
    <lineage>
        <taxon>Eukaryota</taxon>
        <taxon>Metazoa</taxon>
        <taxon>Ecdysozoa</taxon>
        <taxon>Arthropoda</taxon>
        <taxon>Hexapoda</taxon>
        <taxon>Insecta</taxon>
        <taxon>Pterygota</taxon>
        <taxon>Palaeoptera</taxon>
        <taxon>Odonata</taxon>
        <taxon>Epiprocta</taxon>
        <taxon>Anisoptera</taxon>
        <taxon>Libelluloidea</taxon>
        <taxon>Libellulidae</taxon>
        <taxon>Ladona</taxon>
    </lineage>
</organism>
<evidence type="ECO:0000256" key="1">
    <source>
        <dbReference type="SAM" id="Phobius"/>
    </source>
</evidence>
<proteinExistence type="predicted"/>
<dbReference type="Proteomes" id="UP000792457">
    <property type="component" value="Unassembled WGS sequence"/>
</dbReference>
<keyword evidence="1" id="KW-1133">Transmembrane helix</keyword>
<keyword evidence="1" id="KW-0812">Transmembrane</keyword>
<feature type="transmembrane region" description="Helical" evidence="1">
    <location>
        <begin position="33"/>
        <end position="52"/>
    </location>
</feature>
<reference evidence="2" key="1">
    <citation type="submission" date="2013-04" db="EMBL/GenBank/DDBJ databases">
        <authorList>
            <person name="Qu J."/>
            <person name="Murali S.C."/>
            <person name="Bandaranaike D."/>
            <person name="Bellair M."/>
            <person name="Blankenburg K."/>
            <person name="Chao H."/>
            <person name="Dinh H."/>
            <person name="Doddapaneni H."/>
            <person name="Downs B."/>
            <person name="Dugan-Rocha S."/>
            <person name="Elkadiri S."/>
            <person name="Gnanaolivu R.D."/>
            <person name="Hernandez B."/>
            <person name="Javaid M."/>
            <person name="Jayaseelan J.C."/>
            <person name="Lee S."/>
            <person name="Li M."/>
            <person name="Ming W."/>
            <person name="Munidasa M."/>
            <person name="Muniz J."/>
            <person name="Nguyen L."/>
            <person name="Ongeri F."/>
            <person name="Osuji N."/>
            <person name="Pu L.-L."/>
            <person name="Puazo M."/>
            <person name="Qu C."/>
            <person name="Quiroz J."/>
            <person name="Raj R."/>
            <person name="Weissenberger G."/>
            <person name="Xin Y."/>
            <person name="Zou X."/>
            <person name="Han Y."/>
            <person name="Richards S."/>
            <person name="Worley K."/>
            <person name="Muzny D."/>
            <person name="Gibbs R."/>
        </authorList>
    </citation>
    <scope>NUCLEOTIDE SEQUENCE</scope>
    <source>
        <strain evidence="2">Sampled in the wild</strain>
    </source>
</reference>
<protein>
    <submittedName>
        <fullName evidence="2">Uncharacterized protein</fullName>
    </submittedName>
</protein>
<evidence type="ECO:0000313" key="2">
    <source>
        <dbReference type="EMBL" id="KAG8235012.1"/>
    </source>
</evidence>
<gene>
    <name evidence="2" type="ORF">J437_LFUL015675</name>
</gene>
<reference evidence="2" key="2">
    <citation type="submission" date="2017-10" db="EMBL/GenBank/DDBJ databases">
        <title>Ladona fulva Genome sequencing and assembly.</title>
        <authorList>
            <person name="Murali S."/>
            <person name="Richards S."/>
            <person name="Bandaranaike D."/>
            <person name="Bellair M."/>
            <person name="Blankenburg K."/>
            <person name="Chao H."/>
            <person name="Dinh H."/>
            <person name="Doddapaneni H."/>
            <person name="Dugan-Rocha S."/>
            <person name="Elkadiri S."/>
            <person name="Gnanaolivu R."/>
            <person name="Hernandez B."/>
            <person name="Skinner E."/>
            <person name="Javaid M."/>
            <person name="Lee S."/>
            <person name="Li M."/>
            <person name="Ming W."/>
            <person name="Munidasa M."/>
            <person name="Muniz J."/>
            <person name="Nguyen L."/>
            <person name="Hughes D."/>
            <person name="Osuji N."/>
            <person name="Pu L.-L."/>
            <person name="Puazo M."/>
            <person name="Qu C."/>
            <person name="Quiroz J."/>
            <person name="Raj R."/>
            <person name="Weissenberger G."/>
            <person name="Xin Y."/>
            <person name="Zou X."/>
            <person name="Han Y."/>
            <person name="Worley K."/>
            <person name="Muzny D."/>
            <person name="Gibbs R."/>
        </authorList>
    </citation>
    <scope>NUCLEOTIDE SEQUENCE</scope>
    <source>
        <strain evidence="2">Sampled in the wild</strain>
    </source>
</reference>
<accession>A0A8K0P6L3</accession>